<evidence type="ECO:0000256" key="2">
    <source>
        <dbReference type="SAM" id="SignalP"/>
    </source>
</evidence>
<dbReference type="EMBL" id="AP024488">
    <property type="protein sequence ID" value="BCS95254.1"/>
    <property type="molecule type" value="Genomic_DNA"/>
</dbReference>
<dbReference type="Proteomes" id="UP001320148">
    <property type="component" value="Chromosome"/>
</dbReference>
<keyword evidence="2" id="KW-0732">Signal</keyword>
<name>A0ABM7PDK4_9BACT</name>
<sequence>MVAIKRKIIHVVSVLMCLSVMMVACGKDDSTDSTSSGEEVTRSEDWSAETHGDDADPNYDVVFNEAEVGRIDLTIASSDWAAMLTDENIVNAYGSFGHPSRFNMMAEPSENPIWVPCTFKFNGMKWTYVGVRFKGNSSLRDAWTAGIYKMPLRFDFDEFEDTYPAIDDQRFYGFKKLSLSSGYKDDSLIREKVTADIFRTLGVPAPRTAFYRLFIDYGEGSQYFGLYTMVEIPADPMLDAQFATSDGNLYKPDGTTASFGAGAPSEEDFDKETNEDEADYTDVNALYTAINDTSSDDDTKKSNVESVFDVDGFLKWLAVNTVVQNWDTYGNMTHNYYLYNDDGLLKWIPWDNNEALKDTDAGAQSPLSLDLPSESLSSWPLISQLLADSEYLSQYQSYVQATVDDYFNASTMQAVYAAAHALIYDYVVGADGEQEGYTLLDSDDDFIDSLNYLNSHVEKRVSAVKSYLP</sequence>
<evidence type="ECO:0000256" key="1">
    <source>
        <dbReference type="SAM" id="MobiDB-lite"/>
    </source>
</evidence>
<dbReference type="RefSeq" id="WP_236891519.1">
    <property type="nucleotide sequence ID" value="NZ_AP024488.1"/>
</dbReference>
<reference evidence="3 4" key="1">
    <citation type="submission" date="2021-02" db="EMBL/GenBank/DDBJ databases">
        <title>Complete genome of Desulfoluna sp. strain ASN36.</title>
        <authorList>
            <person name="Takahashi A."/>
            <person name="Kojima H."/>
            <person name="Fukui M."/>
        </authorList>
    </citation>
    <scope>NUCLEOTIDE SEQUENCE [LARGE SCALE GENOMIC DNA]</scope>
    <source>
        <strain evidence="3 4">ASN36</strain>
    </source>
</reference>
<evidence type="ECO:0000313" key="4">
    <source>
        <dbReference type="Proteomes" id="UP001320148"/>
    </source>
</evidence>
<accession>A0ABM7PDK4</accession>
<evidence type="ECO:0000313" key="3">
    <source>
        <dbReference type="EMBL" id="BCS95254.1"/>
    </source>
</evidence>
<keyword evidence="4" id="KW-1185">Reference proteome</keyword>
<feature type="compositionally biased region" description="Basic and acidic residues" evidence="1">
    <location>
        <begin position="39"/>
        <end position="54"/>
    </location>
</feature>
<feature type="region of interest" description="Disordered" evidence="1">
    <location>
        <begin position="255"/>
        <end position="276"/>
    </location>
</feature>
<feature type="region of interest" description="Disordered" evidence="1">
    <location>
        <begin position="28"/>
        <end position="54"/>
    </location>
</feature>
<feature type="compositionally biased region" description="Acidic residues" evidence="1">
    <location>
        <begin position="265"/>
        <end position="276"/>
    </location>
</feature>
<dbReference type="PANTHER" id="PTHR40050">
    <property type="entry name" value="INNER SPORE COAT PROTEIN H"/>
    <property type="match status" value="1"/>
</dbReference>
<gene>
    <name evidence="3" type="ORF">DSLASN_08860</name>
</gene>
<dbReference type="InterPro" id="IPR014867">
    <property type="entry name" value="Spore_coat_CotH_CotH2/3/7"/>
</dbReference>
<evidence type="ECO:0008006" key="5">
    <source>
        <dbReference type="Google" id="ProtNLM"/>
    </source>
</evidence>
<organism evidence="3 4">
    <name type="scientific">Desulfoluna limicola</name>
    <dbReference type="NCBI Taxonomy" id="2810562"/>
    <lineage>
        <taxon>Bacteria</taxon>
        <taxon>Pseudomonadati</taxon>
        <taxon>Thermodesulfobacteriota</taxon>
        <taxon>Desulfobacteria</taxon>
        <taxon>Desulfobacterales</taxon>
        <taxon>Desulfolunaceae</taxon>
        <taxon>Desulfoluna</taxon>
    </lineage>
</organism>
<proteinExistence type="predicted"/>
<feature type="chain" id="PRO_5046769924" description="Spore coat protein" evidence="2">
    <location>
        <begin position="27"/>
        <end position="469"/>
    </location>
</feature>
<dbReference type="Pfam" id="PF08757">
    <property type="entry name" value="CotH"/>
    <property type="match status" value="1"/>
</dbReference>
<protein>
    <recommendedName>
        <fullName evidence="5">Spore coat protein</fullName>
    </recommendedName>
</protein>
<dbReference type="PROSITE" id="PS51257">
    <property type="entry name" value="PROKAR_LIPOPROTEIN"/>
    <property type="match status" value="1"/>
</dbReference>
<dbReference type="PANTHER" id="PTHR40050:SF1">
    <property type="entry name" value="INNER SPORE COAT PROTEIN H"/>
    <property type="match status" value="1"/>
</dbReference>
<feature type="signal peptide" evidence="2">
    <location>
        <begin position="1"/>
        <end position="26"/>
    </location>
</feature>